<evidence type="ECO:0000313" key="3">
    <source>
        <dbReference type="Proteomes" id="UP001446871"/>
    </source>
</evidence>
<evidence type="ECO:0000256" key="1">
    <source>
        <dbReference type="SAM" id="MobiDB-lite"/>
    </source>
</evidence>
<feature type="region of interest" description="Disordered" evidence="1">
    <location>
        <begin position="86"/>
        <end position="110"/>
    </location>
</feature>
<proteinExistence type="predicted"/>
<dbReference type="EMBL" id="JAQQWM010000006">
    <property type="protein sequence ID" value="KAK8060579.1"/>
    <property type="molecule type" value="Genomic_DNA"/>
</dbReference>
<organism evidence="2 3">
    <name type="scientific">Apiospora saccharicola</name>
    <dbReference type="NCBI Taxonomy" id="335842"/>
    <lineage>
        <taxon>Eukaryota</taxon>
        <taxon>Fungi</taxon>
        <taxon>Dikarya</taxon>
        <taxon>Ascomycota</taxon>
        <taxon>Pezizomycotina</taxon>
        <taxon>Sordariomycetes</taxon>
        <taxon>Xylariomycetidae</taxon>
        <taxon>Amphisphaeriales</taxon>
        <taxon>Apiosporaceae</taxon>
        <taxon>Apiospora</taxon>
    </lineage>
</organism>
<gene>
    <name evidence="2" type="ORF">PG996_010509</name>
</gene>
<dbReference type="Proteomes" id="UP001446871">
    <property type="component" value="Unassembled WGS sequence"/>
</dbReference>
<reference evidence="2 3" key="1">
    <citation type="submission" date="2023-01" db="EMBL/GenBank/DDBJ databases">
        <title>Analysis of 21 Apiospora genomes using comparative genomics revels a genus with tremendous synthesis potential of carbohydrate active enzymes and secondary metabolites.</title>
        <authorList>
            <person name="Sorensen T."/>
        </authorList>
    </citation>
    <scope>NUCLEOTIDE SEQUENCE [LARGE SCALE GENOMIC DNA]</scope>
    <source>
        <strain evidence="2 3">CBS 83171</strain>
    </source>
</reference>
<name>A0ABR1UNT7_9PEZI</name>
<comment type="caution">
    <text evidence="2">The sequence shown here is derived from an EMBL/GenBank/DDBJ whole genome shotgun (WGS) entry which is preliminary data.</text>
</comment>
<accession>A0ABR1UNT7</accession>
<sequence>MLGDLVRLFSAETVPARATPILGRTYIPGSGGAIGYVQAGVAVRAARDVRDDQLSRTNVRTRHDGVAVISEPDTLLEGACEHRFVPHPEDRSRRSLEQRPDLRRLRVQEL</sequence>
<keyword evidence="3" id="KW-1185">Reference proteome</keyword>
<evidence type="ECO:0000313" key="2">
    <source>
        <dbReference type="EMBL" id="KAK8060579.1"/>
    </source>
</evidence>
<protein>
    <submittedName>
        <fullName evidence="2">Uncharacterized protein</fullName>
    </submittedName>
</protein>